<gene>
    <name evidence="1" type="ORF">EV182_003403</name>
</gene>
<feature type="non-terminal residue" evidence="1">
    <location>
        <position position="331"/>
    </location>
</feature>
<evidence type="ECO:0000313" key="2">
    <source>
        <dbReference type="Proteomes" id="UP001145114"/>
    </source>
</evidence>
<dbReference type="EMBL" id="JAMZIH010000878">
    <property type="protein sequence ID" value="KAJ1678760.1"/>
    <property type="molecule type" value="Genomic_DNA"/>
</dbReference>
<protein>
    <submittedName>
        <fullName evidence="1">Uncharacterized protein</fullName>
    </submittedName>
</protein>
<name>A0ACC1HTT3_9FUNG</name>
<sequence length="331" mass="35801">MSRSKGSKRTGRISTAPNVGRATASTPAPGKRIGGRGRRPDKDSVYNVFEHDENEGAQRLNQIGGAGVDSVSEYLVDTVDPEDDEEIDSDEAFGESDDEDLGNVRSLGKSSRNGAAGEVDLDEDERTGDEDEVFDSDDGMIDISDMLTGVHDSKRPVDTETKRVQFSDLQVDDEDDLAGDHAGILGDAQDNSEGEDSQDGGDSDESEVSDREDDGRIDRLDSFISSLGTRKKKYLDETDELVTESEFNLKLRPGIPGKAKAKLDISDLIGSLGDDSTFASTKKVVGAMESIAKSRESAGTVSVPLPKRLQDQLERESAYKKTKESVSEWAP</sequence>
<proteinExistence type="predicted"/>
<organism evidence="1 2">
    <name type="scientific">Spiromyces aspiralis</name>
    <dbReference type="NCBI Taxonomy" id="68401"/>
    <lineage>
        <taxon>Eukaryota</taxon>
        <taxon>Fungi</taxon>
        <taxon>Fungi incertae sedis</taxon>
        <taxon>Zoopagomycota</taxon>
        <taxon>Kickxellomycotina</taxon>
        <taxon>Kickxellomycetes</taxon>
        <taxon>Kickxellales</taxon>
        <taxon>Kickxellaceae</taxon>
        <taxon>Spiromyces</taxon>
    </lineage>
</organism>
<evidence type="ECO:0000313" key="1">
    <source>
        <dbReference type="EMBL" id="KAJ1678760.1"/>
    </source>
</evidence>
<reference evidence="1" key="1">
    <citation type="submission" date="2022-06" db="EMBL/GenBank/DDBJ databases">
        <title>Phylogenomic reconstructions and comparative analyses of Kickxellomycotina fungi.</title>
        <authorList>
            <person name="Reynolds N.K."/>
            <person name="Stajich J.E."/>
            <person name="Barry K."/>
            <person name="Grigoriev I.V."/>
            <person name="Crous P."/>
            <person name="Smith M.E."/>
        </authorList>
    </citation>
    <scope>NUCLEOTIDE SEQUENCE</scope>
    <source>
        <strain evidence="1">RSA 2271</strain>
    </source>
</reference>
<accession>A0ACC1HTT3</accession>
<keyword evidence="2" id="KW-1185">Reference proteome</keyword>
<dbReference type="Proteomes" id="UP001145114">
    <property type="component" value="Unassembled WGS sequence"/>
</dbReference>
<comment type="caution">
    <text evidence="1">The sequence shown here is derived from an EMBL/GenBank/DDBJ whole genome shotgun (WGS) entry which is preliminary data.</text>
</comment>